<evidence type="ECO:0000313" key="1">
    <source>
        <dbReference type="EMBL" id="CAB4169492.1"/>
    </source>
</evidence>
<sequence>MEIMSKQDTAWEDTISRLAVRQSYDMSDEKRVFLVDVNDASSPIESDGEHRWATVCDVHAGLVYHSTLDNARGALFFPEQWCPSCQELAEARVLKCACCDDRDALVYFSDSSLARRKYYCETCAKAISGYKYAHATASALARGHGED</sequence>
<dbReference type="EMBL" id="LR797254">
    <property type="protein sequence ID" value="CAB4198388.1"/>
    <property type="molecule type" value="Genomic_DNA"/>
</dbReference>
<gene>
    <name evidence="2" type="ORF">UFOVP1305_79</name>
    <name evidence="1" type="ORF">UFOVP896_24</name>
</gene>
<evidence type="ECO:0000313" key="2">
    <source>
        <dbReference type="EMBL" id="CAB4198388.1"/>
    </source>
</evidence>
<proteinExistence type="predicted"/>
<accession>A0A6J5PEA1</accession>
<name>A0A6J5PEA1_9CAUD</name>
<reference evidence="1" key="1">
    <citation type="submission" date="2020-05" db="EMBL/GenBank/DDBJ databases">
        <authorList>
            <person name="Chiriac C."/>
            <person name="Salcher M."/>
            <person name="Ghai R."/>
            <person name="Kavagutti S V."/>
        </authorList>
    </citation>
    <scope>NUCLEOTIDE SEQUENCE</scope>
</reference>
<dbReference type="EMBL" id="LR796844">
    <property type="protein sequence ID" value="CAB4169492.1"/>
    <property type="molecule type" value="Genomic_DNA"/>
</dbReference>
<protein>
    <submittedName>
        <fullName evidence="1">Uncharacterized protein</fullName>
    </submittedName>
</protein>
<organism evidence="1">
    <name type="scientific">uncultured Caudovirales phage</name>
    <dbReference type="NCBI Taxonomy" id="2100421"/>
    <lineage>
        <taxon>Viruses</taxon>
        <taxon>Duplodnaviria</taxon>
        <taxon>Heunggongvirae</taxon>
        <taxon>Uroviricota</taxon>
        <taxon>Caudoviricetes</taxon>
        <taxon>Peduoviridae</taxon>
        <taxon>Maltschvirus</taxon>
        <taxon>Maltschvirus maltsch</taxon>
    </lineage>
</organism>